<gene>
    <name evidence="4" type="ORF">MDCFG202_LOCUS358340</name>
</gene>
<dbReference type="OrthoDB" id="3881at2759"/>
<dbReference type="AlphaFoldDB" id="A0A2H3GJI1"/>
<dbReference type="InterPro" id="IPR000626">
    <property type="entry name" value="Ubiquitin-like_dom"/>
</dbReference>
<dbReference type="PROSITE" id="PS50053">
    <property type="entry name" value="UBIQUITIN_2"/>
    <property type="match status" value="1"/>
</dbReference>
<dbReference type="EMBL" id="CAJPIJ010000152">
    <property type="protein sequence ID" value="CAG1992695.1"/>
    <property type="molecule type" value="Genomic_DNA"/>
</dbReference>
<dbReference type="InterPro" id="IPR029071">
    <property type="entry name" value="Ubiquitin-like_domsf"/>
</dbReference>
<dbReference type="SUPFAM" id="SSF54236">
    <property type="entry name" value="Ubiquitin-like"/>
    <property type="match status" value="1"/>
</dbReference>
<dbReference type="Proteomes" id="UP000746612">
    <property type="component" value="Unassembled WGS sequence"/>
</dbReference>
<reference evidence="4" key="1">
    <citation type="submission" date="2021-03" db="EMBL/GenBank/DDBJ databases">
        <authorList>
            <person name="Alouane T."/>
            <person name="Langin T."/>
            <person name="Bonhomme L."/>
        </authorList>
    </citation>
    <scope>NUCLEOTIDE SEQUENCE</scope>
    <source>
        <strain evidence="4">MDC_Fg202</strain>
    </source>
</reference>
<evidence type="ECO:0000256" key="2">
    <source>
        <dbReference type="ARBA" id="ARBA00022786"/>
    </source>
</evidence>
<protein>
    <recommendedName>
        <fullName evidence="1">Ubiquitin-like modifier HUB1</fullName>
    </recommendedName>
</protein>
<evidence type="ECO:0000256" key="3">
    <source>
        <dbReference type="SAM" id="MobiDB-lite"/>
    </source>
</evidence>
<feature type="region of interest" description="Disordered" evidence="3">
    <location>
        <begin position="1"/>
        <end position="159"/>
    </location>
</feature>
<feature type="compositionally biased region" description="Basic and acidic residues" evidence="3">
    <location>
        <begin position="18"/>
        <end position="69"/>
    </location>
</feature>
<dbReference type="InterPro" id="IPR039732">
    <property type="entry name" value="Hub1/Ubl5"/>
</dbReference>
<dbReference type="Gene3D" id="3.10.20.90">
    <property type="entry name" value="Phosphatidylinositol 3-kinase Catalytic Subunit, Chain A, domain 1"/>
    <property type="match status" value="1"/>
</dbReference>
<evidence type="ECO:0000256" key="1">
    <source>
        <dbReference type="ARBA" id="ARBA00014108"/>
    </source>
</evidence>
<feature type="compositionally biased region" description="Basic and acidic residues" evidence="3">
    <location>
        <begin position="83"/>
        <end position="94"/>
    </location>
</feature>
<keyword evidence="2" id="KW-0833">Ubl conjugation pathway</keyword>
<dbReference type="OMA" id="QSSEPMI"/>
<sequence length="237" mass="27794">MTDSPPPTEPRVRSKSPAPRDRDDRKGRNDLFRENSDRRQRRDRSRSRDRNQNRDRRDSPPRRPRDRSRSPARRPRGSGGFKWKGERRDNDRNRDFRRRSPQRRGDRDGGRDRNYRRDDRDGDRAGRDRPRDGDRDQRRERKEKKEDRPKPAVAQGGGEEMIIVNVNDRLGTKAAVPCLESDTVGQLKLMVAARIGRDPGQIILKRQSERPFKDHITLGDYGISNGVQLDLEIDTRD</sequence>
<evidence type="ECO:0000313" key="4">
    <source>
        <dbReference type="EMBL" id="CAG1992695.1"/>
    </source>
</evidence>
<organism evidence="4 5">
    <name type="scientific">Gibberella zeae</name>
    <name type="common">Wheat head blight fungus</name>
    <name type="synonym">Fusarium graminearum</name>
    <dbReference type="NCBI Taxonomy" id="5518"/>
    <lineage>
        <taxon>Eukaryota</taxon>
        <taxon>Fungi</taxon>
        <taxon>Dikarya</taxon>
        <taxon>Ascomycota</taxon>
        <taxon>Pezizomycotina</taxon>
        <taxon>Sordariomycetes</taxon>
        <taxon>Hypocreomycetidae</taxon>
        <taxon>Hypocreales</taxon>
        <taxon>Nectriaceae</taxon>
        <taxon>Fusarium</taxon>
    </lineage>
</organism>
<evidence type="ECO:0000313" key="5">
    <source>
        <dbReference type="Proteomes" id="UP000746612"/>
    </source>
</evidence>
<feature type="compositionally biased region" description="Basic and acidic residues" evidence="3">
    <location>
        <begin position="103"/>
        <end position="150"/>
    </location>
</feature>
<name>A0A2H3GJI1_GIBZA</name>
<accession>A0A2H3GJI1</accession>
<comment type="caution">
    <text evidence="4">The sequence shown here is derived from an EMBL/GenBank/DDBJ whole genome shotgun (WGS) entry which is preliminary data.</text>
</comment>
<proteinExistence type="predicted"/>
<dbReference type="PANTHER" id="PTHR13042">
    <property type="entry name" value="UBIQUITIN-LIKE PROTEIN 5"/>
    <property type="match status" value="1"/>
</dbReference>